<sequence>MITRVVLLKSFWKRSKGTLRQLSGLQYERKVRDLGTICAFRGSSTWRATCKDSAFTSRVSSGGCRKTTRVRSDLHVSSLEGLFRTFKRKLTRSKDSGVNGSLSNKAQKSEQIPAFFAHL</sequence>
<dbReference type="Proteomes" id="UP001605036">
    <property type="component" value="Unassembled WGS sequence"/>
</dbReference>
<reference evidence="1 2" key="1">
    <citation type="submission" date="2024-09" db="EMBL/GenBank/DDBJ databases">
        <title>Chromosome-scale assembly of Riccia fluitans.</title>
        <authorList>
            <person name="Paukszto L."/>
            <person name="Sawicki J."/>
            <person name="Karawczyk K."/>
            <person name="Piernik-Szablinska J."/>
            <person name="Szczecinska M."/>
            <person name="Mazdziarz M."/>
        </authorList>
    </citation>
    <scope>NUCLEOTIDE SEQUENCE [LARGE SCALE GENOMIC DNA]</scope>
    <source>
        <strain evidence="1">Rf_01</strain>
        <tissue evidence="1">Aerial parts of the thallus</tissue>
    </source>
</reference>
<comment type="caution">
    <text evidence="1">The sequence shown here is derived from an EMBL/GenBank/DDBJ whole genome shotgun (WGS) entry which is preliminary data.</text>
</comment>
<dbReference type="EMBL" id="JBHFFA010000004">
    <property type="protein sequence ID" value="KAL2629896.1"/>
    <property type="molecule type" value="Genomic_DNA"/>
</dbReference>
<evidence type="ECO:0000313" key="1">
    <source>
        <dbReference type="EMBL" id="KAL2629896.1"/>
    </source>
</evidence>
<protein>
    <submittedName>
        <fullName evidence="1">Uncharacterized protein</fullName>
    </submittedName>
</protein>
<evidence type="ECO:0000313" key="2">
    <source>
        <dbReference type="Proteomes" id="UP001605036"/>
    </source>
</evidence>
<proteinExistence type="predicted"/>
<accession>A0ABD1YGI3</accession>
<gene>
    <name evidence="1" type="ORF">R1flu_014582</name>
</gene>
<organism evidence="1 2">
    <name type="scientific">Riccia fluitans</name>
    <dbReference type="NCBI Taxonomy" id="41844"/>
    <lineage>
        <taxon>Eukaryota</taxon>
        <taxon>Viridiplantae</taxon>
        <taxon>Streptophyta</taxon>
        <taxon>Embryophyta</taxon>
        <taxon>Marchantiophyta</taxon>
        <taxon>Marchantiopsida</taxon>
        <taxon>Marchantiidae</taxon>
        <taxon>Marchantiales</taxon>
        <taxon>Ricciaceae</taxon>
        <taxon>Riccia</taxon>
    </lineage>
</organism>
<keyword evidence="2" id="KW-1185">Reference proteome</keyword>
<name>A0ABD1YGI3_9MARC</name>
<dbReference type="AlphaFoldDB" id="A0ABD1YGI3"/>